<evidence type="ECO:0000313" key="2">
    <source>
        <dbReference type="EMBL" id="REG99439.1"/>
    </source>
</evidence>
<dbReference type="Proteomes" id="UP000257136">
    <property type="component" value="Unassembled WGS sequence"/>
</dbReference>
<feature type="domain" description="Tail specific protease" evidence="1">
    <location>
        <begin position="49"/>
        <end position="137"/>
    </location>
</feature>
<protein>
    <submittedName>
        <fullName evidence="2">Peptidase S41-like protein</fullName>
    </submittedName>
</protein>
<dbReference type="SUPFAM" id="SSF52096">
    <property type="entry name" value="ClpP/crotonase"/>
    <property type="match status" value="1"/>
</dbReference>
<organism evidence="2 3">
    <name type="scientific">Flavobacterium aquicola</name>
    <dbReference type="NCBI Taxonomy" id="1682742"/>
    <lineage>
        <taxon>Bacteria</taxon>
        <taxon>Pseudomonadati</taxon>
        <taxon>Bacteroidota</taxon>
        <taxon>Flavobacteriia</taxon>
        <taxon>Flavobacteriales</taxon>
        <taxon>Flavobacteriaceae</taxon>
        <taxon>Flavobacterium</taxon>
    </lineage>
</organism>
<gene>
    <name evidence="2" type="ORF">C8P67_10457</name>
</gene>
<sequence length="166" mass="18503">MYPMIAGISDLIGDNEKLGGFVTSNNRSDGEWLLKNGNFYVDSNQVLDRKKLKKPIKKQLPIAVLISGYTASSGEMTAVALIGRSKTKLFGEESANYTTSNQGFKIDKNSELNLAVGYVADRTGKIYIKNIKPDFEITGGDNFEDLKYDEKIIQSIKWLKNEPANR</sequence>
<accession>A0A3E0EPZ3</accession>
<name>A0A3E0EPZ3_9FLAO</name>
<dbReference type="Gene3D" id="3.90.226.10">
    <property type="entry name" value="2-enoyl-CoA Hydratase, Chain A, domain 1"/>
    <property type="match status" value="1"/>
</dbReference>
<dbReference type="AlphaFoldDB" id="A0A3E0EPZ3"/>
<comment type="caution">
    <text evidence="2">The sequence shown here is derived from an EMBL/GenBank/DDBJ whole genome shotgun (WGS) entry which is preliminary data.</text>
</comment>
<reference evidence="2 3" key="1">
    <citation type="submission" date="2018-08" db="EMBL/GenBank/DDBJ databases">
        <title>Genomic Encyclopedia of Archaeal and Bacterial Type Strains, Phase II (KMG-II): from individual species to whole genera.</title>
        <authorList>
            <person name="Goeker M."/>
        </authorList>
    </citation>
    <scope>NUCLEOTIDE SEQUENCE [LARGE SCALE GENOMIC DNA]</scope>
    <source>
        <strain evidence="2 3">DSM 100880</strain>
    </source>
</reference>
<dbReference type="EMBL" id="QUNI01000004">
    <property type="protein sequence ID" value="REG99439.1"/>
    <property type="molecule type" value="Genomic_DNA"/>
</dbReference>
<proteinExistence type="predicted"/>
<dbReference type="OrthoDB" id="7314861at2"/>
<evidence type="ECO:0000313" key="3">
    <source>
        <dbReference type="Proteomes" id="UP000257136"/>
    </source>
</evidence>
<evidence type="ECO:0000259" key="1">
    <source>
        <dbReference type="Pfam" id="PF03572"/>
    </source>
</evidence>
<dbReference type="InterPro" id="IPR029045">
    <property type="entry name" value="ClpP/crotonase-like_dom_sf"/>
</dbReference>
<keyword evidence="3" id="KW-1185">Reference proteome</keyword>
<dbReference type="InterPro" id="IPR005151">
    <property type="entry name" value="Tail-specific_protease"/>
</dbReference>
<dbReference type="Pfam" id="PF03572">
    <property type="entry name" value="Peptidase_S41"/>
    <property type="match status" value="1"/>
</dbReference>
<dbReference type="GO" id="GO:0006508">
    <property type="term" value="P:proteolysis"/>
    <property type="evidence" value="ECO:0007669"/>
    <property type="project" value="InterPro"/>
</dbReference>
<dbReference type="GO" id="GO:0008236">
    <property type="term" value="F:serine-type peptidase activity"/>
    <property type="evidence" value="ECO:0007669"/>
    <property type="project" value="InterPro"/>
</dbReference>